<evidence type="ECO:0000313" key="2">
    <source>
        <dbReference type="EMBL" id="NIK87668.1"/>
    </source>
</evidence>
<name>A0A846MVT1_9PROT</name>
<dbReference type="AlphaFoldDB" id="A0A846MVT1"/>
<feature type="transmembrane region" description="Helical" evidence="1">
    <location>
        <begin position="48"/>
        <end position="67"/>
    </location>
</feature>
<keyword evidence="3" id="KW-1185">Reference proteome</keyword>
<evidence type="ECO:0000313" key="3">
    <source>
        <dbReference type="Proteomes" id="UP000570514"/>
    </source>
</evidence>
<protein>
    <submittedName>
        <fullName evidence="2">Uncharacterized protein</fullName>
    </submittedName>
</protein>
<proteinExistence type="predicted"/>
<evidence type="ECO:0000256" key="1">
    <source>
        <dbReference type="SAM" id="Phobius"/>
    </source>
</evidence>
<accession>A0A846MVT1</accession>
<feature type="transmembrane region" description="Helical" evidence="1">
    <location>
        <begin position="117"/>
        <end position="137"/>
    </location>
</feature>
<dbReference type="Proteomes" id="UP000570514">
    <property type="component" value="Unassembled WGS sequence"/>
</dbReference>
<keyword evidence="1" id="KW-0472">Membrane</keyword>
<comment type="caution">
    <text evidence="2">The sequence shown here is derived from an EMBL/GenBank/DDBJ whole genome shotgun (WGS) entry which is preliminary data.</text>
</comment>
<keyword evidence="1" id="KW-0812">Transmembrane</keyword>
<sequence length="142" mass="15203">MNLSLAELSKQPKHAIAFGALQLLAASSLVCAQPWLRDGYPHRLVNALDLASTILVLSGPLYVLAGIQSWRKAQADTFDTARETGKAGIFCIVAGALLFALGMLANQSDVPRWIEDVLARLSMGVFFIGALYAASGFRPGQK</sequence>
<feature type="transmembrane region" description="Helical" evidence="1">
    <location>
        <begin position="87"/>
        <end position="105"/>
    </location>
</feature>
<gene>
    <name evidence="2" type="ORF">FHS83_000986</name>
</gene>
<keyword evidence="1" id="KW-1133">Transmembrane helix</keyword>
<reference evidence="2 3" key="1">
    <citation type="submission" date="2020-03" db="EMBL/GenBank/DDBJ databases">
        <title>Genomic Encyclopedia of Type Strains, Phase IV (KMG-IV): sequencing the most valuable type-strain genomes for metagenomic binning, comparative biology and taxonomic classification.</title>
        <authorList>
            <person name="Goeker M."/>
        </authorList>
    </citation>
    <scope>NUCLEOTIDE SEQUENCE [LARGE SCALE GENOMIC DNA]</scope>
    <source>
        <strain evidence="2 3">DSM 19867</strain>
    </source>
</reference>
<dbReference type="EMBL" id="JAASRM010000001">
    <property type="protein sequence ID" value="NIK87668.1"/>
    <property type="molecule type" value="Genomic_DNA"/>
</dbReference>
<organism evidence="2 3">
    <name type="scientific">Rhizomicrobium palustre</name>
    <dbReference type="NCBI Taxonomy" id="189966"/>
    <lineage>
        <taxon>Bacteria</taxon>
        <taxon>Pseudomonadati</taxon>
        <taxon>Pseudomonadota</taxon>
        <taxon>Alphaproteobacteria</taxon>
        <taxon>Micropepsales</taxon>
        <taxon>Micropepsaceae</taxon>
        <taxon>Rhizomicrobium</taxon>
    </lineage>
</organism>
<dbReference type="RefSeq" id="WP_167081488.1">
    <property type="nucleotide sequence ID" value="NZ_BAAADC010000001.1"/>
</dbReference>